<dbReference type="RefSeq" id="WP_103450681.1">
    <property type="nucleotide sequence ID" value="NZ_CP168671.1"/>
</dbReference>
<sequence>MRQVLPKTGQAASTSLMSIIGSILLSIFGFLGINGFKKRNEDK</sequence>
<dbReference type="InterPro" id="IPR019931">
    <property type="entry name" value="LPXTG_anchor"/>
</dbReference>
<dbReference type="EMBL" id="QFCR01000005">
    <property type="protein sequence ID" value="TNK90718.1"/>
    <property type="molecule type" value="Genomic_DNA"/>
</dbReference>
<dbReference type="PROSITE" id="PS50847">
    <property type="entry name" value="GRAM_POS_ANCHORING"/>
    <property type="match status" value="1"/>
</dbReference>
<evidence type="ECO:0000313" key="7">
    <source>
        <dbReference type="EMBL" id="TNK90718.1"/>
    </source>
</evidence>
<evidence type="ECO:0000313" key="8">
    <source>
        <dbReference type="Proteomes" id="UP000313312"/>
    </source>
</evidence>
<keyword evidence="2" id="KW-0964">Secreted</keyword>
<feature type="domain" description="Gram-positive cocci surface proteins LPxTG" evidence="6">
    <location>
        <begin position="5"/>
        <end position="43"/>
    </location>
</feature>
<keyword evidence="5" id="KW-0812">Transmembrane</keyword>
<accession>A0A5C4TJI0</accession>
<keyword evidence="3" id="KW-0732">Signal</keyword>
<keyword evidence="1" id="KW-0134">Cell wall</keyword>
<dbReference type="Proteomes" id="UP000313312">
    <property type="component" value="Unassembled WGS sequence"/>
</dbReference>
<evidence type="ECO:0000256" key="5">
    <source>
        <dbReference type="SAM" id="Phobius"/>
    </source>
</evidence>
<evidence type="ECO:0000259" key="6">
    <source>
        <dbReference type="PROSITE" id="PS50847"/>
    </source>
</evidence>
<name>A0A5C4TJI0_FRUSA</name>
<evidence type="ECO:0000256" key="3">
    <source>
        <dbReference type="ARBA" id="ARBA00022729"/>
    </source>
</evidence>
<evidence type="ECO:0000256" key="4">
    <source>
        <dbReference type="ARBA" id="ARBA00023088"/>
    </source>
</evidence>
<gene>
    <name evidence="7" type="ORF">DID87_02715</name>
</gene>
<evidence type="ECO:0000256" key="1">
    <source>
        <dbReference type="ARBA" id="ARBA00022512"/>
    </source>
</evidence>
<evidence type="ECO:0000256" key="2">
    <source>
        <dbReference type="ARBA" id="ARBA00022525"/>
    </source>
</evidence>
<dbReference type="AlphaFoldDB" id="A0A5C4TJI0"/>
<reference evidence="7 8" key="1">
    <citation type="submission" date="2018-05" db="EMBL/GenBank/DDBJ databases">
        <title>Lactobacillus sanfranciscensis Ah4 draft denome sequence.</title>
        <authorList>
            <person name="Zhang G."/>
        </authorList>
    </citation>
    <scope>NUCLEOTIDE SEQUENCE [LARGE SCALE GENOMIC DNA]</scope>
    <source>
        <strain evidence="7 8">Ah4</strain>
    </source>
</reference>
<keyword evidence="5" id="KW-0472">Membrane</keyword>
<organism evidence="7 8">
    <name type="scientific">Fructilactobacillus sanfranciscensis</name>
    <name type="common">Lactobacillus sanfranciscensis</name>
    <dbReference type="NCBI Taxonomy" id="1625"/>
    <lineage>
        <taxon>Bacteria</taxon>
        <taxon>Bacillati</taxon>
        <taxon>Bacillota</taxon>
        <taxon>Bacilli</taxon>
        <taxon>Lactobacillales</taxon>
        <taxon>Lactobacillaceae</taxon>
        <taxon>Fructilactobacillus</taxon>
    </lineage>
</organism>
<comment type="caution">
    <text evidence="7">The sequence shown here is derived from an EMBL/GenBank/DDBJ whole genome shotgun (WGS) entry which is preliminary data.</text>
</comment>
<feature type="transmembrane region" description="Helical" evidence="5">
    <location>
        <begin position="12"/>
        <end position="33"/>
    </location>
</feature>
<proteinExistence type="predicted"/>
<dbReference type="NCBIfam" id="TIGR01167">
    <property type="entry name" value="LPXTG_anchor"/>
    <property type="match status" value="1"/>
</dbReference>
<dbReference type="Pfam" id="PF00746">
    <property type="entry name" value="Gram_pos_anchor"/>
    <property type="match status" value="1"/>
</dbReference>
<keyword evidence="4" id="KW-0572">Peptidoglycan-anchor</keyword>
<keyword evidence="5" id="KW-1133">Transmembrane helix</keyword>
<protein>
    <submittedName>
        <fullName evidence="7">LPXTG cell wall anchor domain-containing protein</fullName>
    </submittedName>
</protein>